<dbReference type="NCBIfam" id="TIGR00453">
    <property type="entry name" value="ispD"/>
    <property type="match status" value="1"/>
</dbReference>
<dbReference type="FunFam" id="3.90.550.10:FF:000003">
    <property type="entry name" value="2-C-methyl-D-erythritol 4-phosphate cytidylyltransferase"/>
    <property type="match status" value="1"/>
</dbReference>
<dbReference type="NCBIfam" id="NF001186">
    <property type="entry name" value="PRK00155.2-3"/>
    <property type="match status" value="1"/>
</dbReference>
<dbReference type="PANTHER" id="PTHR32125">
    <property type="entry name" value="2-C-METHYL-D-ERYTHRITOL 4-PHOSPHATE CYTIDYLYLTRANSFERASE, CHLOROPLASTIC"/>
    <property type="match status" value="1"/>
</dbReference>
<dbReference type="InterPro" id="IPR034683">
    <property type="entry name" value="IspD/TarI"/>
</dbReference>
<keyword evidence="2 3" id="KW-0548">Nucleotidyltransferase</keyword>
<dbReference type="AlphaFoldDB" id="J9GSF3"/>
<dbReference type="GO" id="GO:0050518">
    <property type="term" value="F:2-C-methyl-D-erythritol 4-phosphate cytidylyltransferase activity"/>
    <property type="evidence" value="ECO:0007669"/>
    <property type="project" value="InterPro"/>
</dbReference>
<evidence type="ECO:0000313" key="3">
    <source>
        <dbReference type="EMBL" id="EJX05533.1"/>
    </source>
</evidence>
<proteinExistence type="inferred from homology"/>
<protein>
    <submittedName>
        <fullName evidence="3">2-C-methyl-D-erythritol 4-phosphate cytidylyltransferase</fullName>
    </submittedName>
</protein>
<dbReference type="SUPFAM" id="SSF53448">
    <property type="entry name" value="Nucleotide-diphospho-sugar transferases"/>
    <property type="match status" value="1"/>
</dbReference>
<dbReference type="Gene3D" id="3.90.550.10">
    <property type="entry name" value="Spore Coat Polysaccharide Biosynthesis Protein SpsA, Chain A"/>
    <property type="match status" value="1"/>
</dbReference>
<reference evidence="3" key="1">
    <citation type="journal article" date="2012" name="PLoS ONE">
        <title>Gene sets for utilization of primary and secondary nutrition supplies in the distal gut of endangered iberian lynx.</title>
        <authorList>
            <person name="Alcaide M."/>
            <person name="Messina E."/>
            <person name="Richter M."/>
            <person name="Bargiela R."/>
            <person name="Peplies J."/>
            <person name="Huws S.A."/>
            <person name="Newbold C.J."/>
            <person name="Golyshin P.N."/>
            <person name="Simon M.A."/>
            <person name="Lopez G."/>
            <person name="Yakimov M.M."/>
            <person name="Ferrer M."/>
        </authorList>
    </citation>
    <scope>NUCLEOTIDE SEQUENCE</scope>
</reference>
<evidence type="ECO:0000256" key="1">
    <source>
        <dbReference type="ARBA" id="ARBA00022679"/>
    </source>
</evidence>
<organism evidence="3">
    <name type="scientific">gut metagenome</name>
    <dbReference type="NCBI Taxonomy" id="749906"/>
    <lineage>
        <taxon>unclassified sequences</taxon>
        <taxon>metagenomes</taxon>
        <taxon>organismal metagenomes</taxon>
    </lineage>
</organism>
<keyword evidence="1 3" id="KW-0808">Transferase</keyword>
<gene>
    <name evidence="3" type="ORF">EVA_06351</name>
</gene>
<dbReference type="InterPro" id="IPR050088">
    <property type="entry name" value="IspD/TarI_cytidylyltransf_bact"/>
</dbReference>
<sequence length="219" mass="24175">MKRHVIIVAGGKGLRMGGDIPKQFLPVGGKPVLMRTLEAFHSFDAEMHLVLVLPVAQQAYWKELCVQYDFHLPHEVADGGETRFHSVRNGLARISGEGWVGVHDGVRPFVAQEVIAGCYEAVERCGAVVPVIDVFETVRHLMPTGSETVPRSEYKLVQTPQVFEIGLLKQAYEQPFNEAFTDDASVVEALGRAVTLVPGNRENIKLTTPYDLKVAEVLV</sequence>
<evidence type="ECO:0000256" key="2">
    <source>
        <dbReference type="ARBA" id="ARBA00022695"/>
    </source>
</evidence>
<dbReference type="InterPro" id="IPR001228">
    <property type="entry name" value="IspD"/>
</dbReference>
<dbReference type="PANTHER" id="PTHR32125:SF4">
    <property type="entry name" value="2-C-METHYL-D-ERYTHRITOL 4-PHOSPHATE CYTIDYLYLTRANSFERASE, CHLOROPLASTIC"/>
    <property type="match status" value="1"/>
</dbReference>
<dbReference type="Pfam" id="PF01128">
    <property type="entry name" value="IspD"/>
    <property type="match status" value="1"/>
</dbReference>
<dbReference type="EMBL" id="AMCI01001439">
    <property type="protein sequence ID" value="EJX05533.1"/>
    <property type="molecule type" value="Genomic_DNA"/>
</dbReference>
<dbReference type="InterPro" id="IPR029044">
    <property type="entry name" value="Nucleotide-diphossugar_trans"/>
</dbReference>
<comment type="caution">
    <text evidence="3">The sequence shown here is derived from an EMBL/GenBank/DDBJ whole genome shotgun (WGS) entry which is preliminary data.</text>
</comment>
<name>J9GSF3_9ZZZZ</name>
<dbReference type="HAMAP" id="MF_00108">
    <property type="entry name" value="IspD"/>
    <property type="match status" value="1"/>
</dbReference>
<dbReference type="CDD" id="cd02516">
    <property type="entry name" value="CDP-ME_synthetase"/>
    <property type="match status" value="1"/>
</dbReference>
<accession>J9GSF3</accession>
<dbReference type="GO" id="GO:0008299">
    <property type="term" value="P:isoprenoid biosynthetic process"/>
    <property type="evidence" value="ECO:0007669"/>
    <property type="project" value="InterPro"/>
</dbReference>